<feature type="coiled-coil region" evidence="1">
    <location>
        <begin position="80"/>
        <end position="179"/>
    </location>
</feature>
<keyword evidence="1" id="KW-0175">Coiled coil</keyword>
<accession>A0A6C0K6X1</accession>
<protein>
    <submittedName>
        <fullName evidence="2">Uncharacterized protein</fullName>
    </submittedName>
</protein>
<proteinExistence type="predicted"/>
<dbReference type="AlphaFoldDB" id="A0A6C0K6X1"/>
<reference evidence="2" key="1">
    <citation type="journal article" date="2020" name="Nature">
        <title>Giant virus diversity and host interactions through global metagenomics.</title>
        <authorList>
            <person name="Schulz F."/>
            <person name="Roux S."/>
            <person name="Paez-Espino D."/>
            <person name="Jungbluth S."/>
            <person name="Walsh D.A."/>
            <person name="Denef V.J."/>
            <person name="McMahon K.D."/>
            <person name="Konstantinidis K.T."/>
            <person name="Eloe-Fadrosh E.A."/>
            <person name="Kyrpides N.C."/>
            <person name="Woyke T."/>
        </authorList>
    </citation>
    <scope>NUCLEOTIDE SEQUENCE</scope>
    <source>
        <strain evidence="2">GVMAG-S-1101178-73</strain>
    </source>
</reference>
<organism evidence="2">
    <name type="scientific">viral metagenome</name>
    <dbReference type="NCBI Taxonomy" id="1070528"/>
    <lineage>
        <taxon>unclassified sequences</taxon>
        <taxon>metagenomes</taxon>
        <taxon>organismal metagenomes</taxon>
    </lineage>
</organism>
<sequence>MNDNLRYISLQYIKGDNYEEIKCFKYDVLKGILENKDDFKDISIETLRQLKDALDEDNKCYIGESFLNDLVNYYNFKDIKSKIRDAKAIVENNKKELNRKDNDANKETQQKKGEKIKIAIALKELVDILARLKNDNIRAQLRIAPVISPEDTVAERATVEAAVNKYKEVKELLEEGKIQPLLKNIDDDEAKAAYAAYAADDADDNLFKNITNDITKAIINNKGKDYTDIKAEIISGINSILSNPAGTKYNLISLLSTLRKLILYENEQETLKGKSELANVDSLMALFKTYTKICDRNIGKFDRLFKQNDIIDIDEAFMIESYATFLNKLKRLKRNLESKDEKKLERALTKSLDKLFNLYGINDYEKIINGDETDKAFKGTDAQNYFKNLLEDY</sequence>
<dbReference type="EMBL" id="MN740825">
    <property type="protein sequence ID" value="QHU13792.1"/>
    <property type="molecule type" value="Genomic_DNA"/>
</dbReference>
<name>A0A6C0K6X1_9ZZZZ</name>
<evidence type="ECO:0000313" key="2">
    <source>
        <dbReference type="EMBL" id="QHU13792.1"/>
    </source>
</evidence>
<evidence type="ECO:0000256" key="1">
    <source>
        <dbReference type="SAM" id="Coils"/>
    </source>
</evidence>